<name>A0ABV0BAL6_9SPHN</name>
<comment type="caution">
    <text evidence="1">The sequence shown here is derived from an EMBL/GenBank/DDBJ whole genome shotgun (WGS) entry which is preliminary data.</text>
</comment>
<proteinExistence type="predicted"/>
<evidence type="ECO:0000313" key="2">
    <source>
        <dbReference type="Proteomes" id="UP001427805"/>
    </source>
</evidence>
<keyword evidence="2" id="KW-1185">Reference proteome</keyword>
<accession>A0ABV0BAL6</accession>
<evidence type="ECO:0000313" key="1">
    <source>
        <dbReference type="EMBL" id="MEN3747145.1"/>
    </source>
</evidence>
<sequence>MSALAALLLIGSASPEAPLLDAFKAACTRIDDFAGAQADIPKAGWQPVAEDVEPRLAGLLKLGREAIGDIGKISGSTYRATFEGRPVYLVLSRFEDTSGFWGNGCRAYDFDATTPIATEALDAWVGRAATDSRDQAGIVKRQWEPGWRDGMSVEAAYIPAGHPGVGKTGLQGRVLVAEANGGSK</sequence>
<dbReference type="EMBL" id="JBDIZK010000004">
    <property type="protein sequence ID" value="MEN3747145.1"/>
    <property type="molecule type" value="Genomic_DNA"/>
</dbReference>
<dbReference type="Proteomes" id="UP001427805">
    <property type="component" value="Unassembled WGS sequence"/>
</dbReference>
<dbReference type="RefSeq" id="WP_346246144.1">
    <property type="nucleotide sequence ID" value="NZ_JBDIZK010000004.1"/>
</dbReference>
<organism evidence="1 2">
    <name type="scientific">Sphingomonas rustica</name>
    <dbReference type="NCBI Taxonomy" id="3103142"/>
    <lineage>
        <taxon>Bacteria</taxon>
        <taxon>Pseudomonadati</taxon>
        <taxon>Pseudomonadota</taxon>
        <taxon>Alphaproteobacteria</taxon>
        <taxon>Sphingomonadales</taxon>
        <taxon>Sphingomonadaceae</taxon>
        <taxon>Sphingomonas</taxon>
    </lineage>
</organism>
<reference evidence="1 2" key="1">
    <citation type="submission" date="2024-05" db="EMBL/GenBank/DDBJ databases">
        <title>Sphingomonas sp. HF-S3 16S ribosomal RNA gene Genome sequencing and assembly.</title>
        <authorList>
            <person name="Lee H."/>
        </authorList>
    </citation>
    <scope>NUCLEOTIDE SEQUENCE [LARGE SCALE GENOMIC DNA]</scope>
    <source>
        <strain evidence="1 2">HF-S3</strain>
    </source>
</reference>
<gene>
    <name evidence="1" type="ORF">TPR58_08195</name>
</gene>
<protein>
    <submittedName>
        <fullName evidence="1">Uncharacterized protein</fullName>
    </submittedName>
</protein>